<feature type="compositionally biased region" description="Basic and acidic residues" evidence="1">
    <location>
        <begin position="138"/>
        <end position="149"/>
    </location>
</feature>
<evidence type="ECO:0000313" key="3">
    <source>
        <dbReference type="Proteomes" id="UP000652477"/>
    </source>
</evidence>
<sequence>MVTNIENIKNAGVNEVALPGFIPGEPFIVKLRRPSLIRLAKEGQIPNQLLGAAAKLFSDGMNPGKDGASFKEMGEAAFFLAKAALVEPSFEELEAAGIELTDDQLIHIYLYTQKGVQMLNGFREKQGPEQNIKPGKSTRKDAKRGNRYR</sequence>
<accession>A0A923LKV1</accession>
<gene>
    <name evidence="2" type="ORF">H8S37_12735</name>
</gene>
<comment type="caution">
    <text evidence="2">The sequence shown here is derived from an EMBL/GenBank/DDBJ whole genome shotgun (WGS) entry which is preliminary data.</text>
</comment>
<protein>
    <submittedName>
        <fullName evidence="2">Esterase</fullName>
    </submittedName>
</protein>
<keyword evidence="3" id="KW-1185">Reference proteome</keyword>
<proteinExistence type="predicted"/>
<feature type="region of interest" description="Disordered" evidence="1">
    <location>
        <begin position="124"/>
        <end position="149"/>
    </location>
</feature>
<dbReference type="Proteomes" id="UP000652477">
    <property type="component" value="Unassembled WGS sequence"/>
</dbReference>
<dbReference type="EMBL" id="JACOPF010000002">
    <property type="protein sequence ID" value="MBC5689784.1"/>
    <property type="molecule type" value="Genomic_DNA"/>
</dbReference>
<name>A0A923LKV1_9FIRM</name>
<evidence type="ECO:0000313" key="2">
    <source>
        <dbReference type="EMBL" id="MBC5689784.1"/>
    </source>
</evidence>
<reference evidence="2" key="1">
    <citation type="submission" date="2020-08" db="EMBL/GenBank/DDBJ databases">
        <title>Genome public.</title>
        <authorList>
            <person name="Liu C."/>
            <person name="Sun Q."/>
        </authorList>
    </citation>
    <scope>NUCLEOTIDE SEQUENCE</scope>
    <source>
        <strain evidence="2">NSJ-55</strain>
    </source>
</reference>
<dbReference type="AlphaFoldDB" id="A0A923LKV1"/>
<evidence type="ECO:0000256" key="1">
    <source>
        <dbReference type="SAM" id="MobiDB-lite"/>
    </source>
</evidence>
<dbReference type="RefSeq" id="WP_186876434.1">
    <property type="nucleotide sequence ID" value="NZ_JACOPF010000002.1"/>
</dbReference>
<organism evidence="2 3">
    <name type="scientific">Mediterraneibacter hominis</name>
    <dbReference type="NCBI Taxonomy" id="2763054"/>
    <lineage>
        <taxon>Bacteria</taxon>
        <taxon>Bacillati</taxon>
        <taxon>Bacillota</taxon>
        <taxon>Clostridia</taxon>
        <taxon>Lachnospirales</taxon>
        <taxon>Lachnospiraceae</taxon>
        <taxon>Mediterraneibacter</taxon>
    </lineage>
</organism>